<dbReference type="RefSeq" id="WP_075713062.1">
    <property type="nucleotide sequence ID" value="NZ_MJIE01000001.1"/>
</dbReference>
<dbReference type="PROSITE" id="PS50112">
    <property type="entry name" value="PAS"/>
    <property type="match status" value="1"/>
</dbReference>
<gene>
    <name evidence="8" type="ORF">BHK98_07625</name>
</gene>
<evidence type="ECO:0000259" key="6">
    <source>
        <dbReference type="PROSITE" id="PS50045"/>
    </source>
</evidence>
<evidence type="ECO:0000256" key="2">
    <source>
        <dbReference type="ARBA" id="ARBA00022840"/>
    </source>
</evidence>
<dbReference type="Proteomes" id="UP000187404">
    <property type="component" value="Unassembled WGS sequence"/>
</dbReference>
<proteinExistence type="predicted"/>
<dbReference type="Gene3D" id="3.40.50.300">
    <property type="entry name" value="P-loop containing nucleotide triphosphate hydrolases"/>
    <property type="match status" value="1"/>
</dbReference>
<dbReference type="InterPro" id="IPR058031">
    <property type="entry name" value="AAA_lid_NorR"/>
</dbReference>
<dbReference type="AlphaFoldDB" id="A0A1Q9JII8"/>
<evidence type="ECO:0000256" key="1">
    <source>
        <dbReference type="ARBA" id="ARBA00022741"/>
    </source>
</evidence>
<dbReference type="SMART" id="SM00382">
    <property type="entry name" value="AAA"/>
    <property type="match status" value="1"/>
</dbReference>
<dbReference type="SUPFAM" id="SSF52540">
    <property type="entry name" value="P-loop containing nucleoside triphosphate hydrolases"/>
    <property type="match status" value="1"/>
</dbReference>
<dbReference type="InterPro" id="IPR027417">
    <property type="entry name" value="P-loop_NTPase"/>
</dbReference>
<evidence type="ECO:0000256" key="5">
    <source>
        <dbReference type="ARBA" id="ARBA00023163"/>
    </source>
</evidence>
<dbReference type="PANTHER" id="PTHR32071">
    <property type="entry name" value="TRANSCRIPTIONAL REGULATORY PROTEIN"/>
    <property type="match status" value="1"/>
</dbReference>
<dbReference type="Gene3D" id="1.10.8.60">
    <property type="match status" value="1"/>
</dbReference>
<keyword evidence="4" id="KW-0238">DNA-binding</keyword>
<dbReference type="Pfam" id="PF02954">
    <property type="entry name" value="HTH_8"/>
    <property type="match status" value="1"/>
</dbReference>
<feature type="domain" description="PAS" evidence="7">
    <location>
        <begin position="1"/>
        <end position="37"/>
    </location>
</feature>
<dbReference type="PANTHER" id="PTHR32071:SF57">
    <property type="entry name" value="C4-DICARBOXYLATE TRANSPORT TRANSCRIPTIONAL REGULATORY PROTEIN DCTD"/>
    <property type="match status" value="1"/>
</dbReference>
<dbReference type="GO" id="GO:0005524">
    <property type="term" value="F:ATP binding"/>
    <property type="evidence" value="ECO:0007669"/>
    <property type="project" value="UniProtKB-KW"/>
</dbReference>
<evidence type="ECO:0000313" key="8">
    <source>
        <dbReference type="EMBL" id="OLR55937.1"/>
    </source>
</evidence>
<dbReference type="InterPro" id="IPR003593">
    <property type="entry name" value="AAA+_ATPase"/>
</dbReference>
<evidence type="ECO:0000256" key="3">
    <source>
        <dbReference type="ARBA" id="ARBA00023015"/>
    </source>
</evidence>
<dbReference type="PROSITE" id="PS50045">
    <property type="entry name" value="SIGMA54_INTERACT_4"/>
    <property type="match status" value="1"/>
</dbReference>
<dbReference type="GO" id="GO:0006355">
    <property type="term" value="P:regulation of DNA-templated transcription"/>
    <property type="evidence" value="ECO:0007669"/>
    <property type="project" value="InterPro"/>
</dbReference>
<dbReference type="OrthoDB" id="9803970at2"/>
<dbReference type="Pfam" id="PF25601">
    <property type="entry name" value="AAA_lid_14"/>
    <property type="match status" value="1"/>
</dbReference>
<keyword evidence="5" id="KW-0804">Transcription</keyword>
<dbReference type="InterPro" id="IPR025662">
    <property type="entry name" value="Sigma_54_int_dom_ATP-bd_1"/>
</dbReference>
<sequence>MDLLQSVMDSSTHAIFILNQNGIIDHINEQAKTRFGLFNHSQYSHAAGKLEKDDIVILADTAIGADDGNLRPEDLNVLGIHDKKIHAGDACVAVARYDNPECSPVYKFYPGNELEYLKVETEVDGIPVMATIKDRTILVNIKDSQYIINYFLCVAQLIILDGKTGQVKFWEENGYTARKEGAGDILRGGRYIAKSPDFELNVVGHHFSDYFEGDLFETHLSQIMNGEVDCYENQEYRINGFELVASLLPVYNSGTLQYVIVRFRNIEDIQMIIKERNDAIKIVEKSYKETRRERNAVQDERTFLTLFGIGSSADSSRRQAYKLSQLDCNILITGESGTGKSFLAEAISHVQPRKGVFVKVDCSTIVPTLFESEMFGYVKGSFTGADPHGKAGFFEEANGGTIFLDEIGEIPLEIQTKLLNVIQNKVVTRVGSTKAIPVDVRILAATNRDLKAEVAAGRFRRDLYYRLSTFTVNLPPLRDCPVDTYFIINNLIEKIPIKYGIRKKNLSGEAFAKLTSYDWPGNIRELENILEQAIVLSDSDIIYAENIHLENESQMLTMKSRLAAEEKKIILQALMQNEGNKLKTMQQLGISKTVFYRKLKEYDIH</sequence>
<evidence type="ECO:0000256" key="4">
    <source>
        <dbReference type="ARBA" id="ARBA00023125"/>
    </source>
</evidence>
<dbReference type="InterPro" id="IPR025944">
    <property type="entry name" value="Sigma_54_int_dom_CS"/>
</dbReference>
<accession>A0A1Q9JII8</accession>
<keyword evidence="9" id="KW-1185">Reference proteome</keyword>
<dbReference type="FunFam" id="3.40.50.300:FF:000006">
    <property type="entry name" value="DNA-binding transcriptional regulator NtrC"/>
    <property type="match status" value="1"/>
</dbReference>
<dbReference type="InterPro" id="IPR025943">
    <property type="entry name" value="Sigma_54_int_dom_ATP-bd_2"/>
</dbReference>
<keyword evidence="1" id="KW-0547">Nucleotide-binding</keyword>
<evidence type="ECO:0000259" key="7">
    <source>
        <dbReference type="PROSITE" id="PS50112"/>
    </source>
</evidence>
<dbReference type="InterPro" id="IPR009057">
    <property type="entry name" value="Homeodomain-like_sf"/>
</dbReference>
<dbReference type="InterPro" id="IPR000014">
    <property type="entry name" value="PAS"/>
</dbReference>
<feature type="domain" description="Sigma-54 factor interaction" evidence="6">
    <location>
        <begin position="306"/>
        <end position="535"/>
    </location>
</feature>
<name>A0A1Q9JII8_9FIRM</name>
<dbReference type="Pfam" id="PF00158">
    <property type="entry name" value="Sigma54_activat"/>
    <property type="match status" value="1"/>
</dbReference>
<dbReference type="PROSITE" id="PS00675">
    <property type="entry name" value="SIGMA54_INTERACT_1"/>
    <property type="match status" value="1"/>
</dbReference>
<dbReference type="EMBL" id="MJIE01000001">
    <property type="protein sequence ID" value="OLR55937.1"/>
    <property type="molecule type" value="Genomic_DNA"/>
</dbReference>
<dbReference type="PROSITE" id="PS00676">
    <property type="entry name" value="SIGMA54_INTERACT_2"/>
    <property type="match status" value="1"/>
</dbReference>
<evidence type="ECO:0000313" key="9">
    <source>
        <dbReference type="Proteomes" id="UP000187404"/>
    </source>
</evidence>
<dbReference type="InterPro" id="IPR002197">
    <property type="entry name" value="HTH_Fis"/>
</dbReference>
<dbReference type="PROSITE" id="PS00688">
    <property type="entry name" value="SIGMA54_INTERACT_3"/>
    <property type="match status" value="1"/>
</dbReference>
<protein>
    <submittedName>
        <fullName evidence="8">RNA polymerase subunit sigma-54</fullName>
    </submittedName>
</protein>
<reference evidence="8 9" key="1">
    <citation type="journal article" date="2016" name="Appl. Environ. Microbiol.">
        <title>Function and Phylogeny of Bacterial Butyryl Coenzyme A:Acetate Transferases and Their Diversity in the Proximal Colon of Swine.</title>
        <authorList>
            <person name="Trachsel J."/>
            <person name="Bayles D.O."/>
            <person name="Looft T."/>
            <person name="Levine U.Y."/>
            <person name="Allen H.K."/>
        </authorList>
    </citation>
    <scope>NUCLEOTIDE SEQUENCE [LARGE SCALE GENOMIC DNA]</scope>
    <source>
        <strain evidence="8 9">68-3-10</strain>
    </source>
</reference>
<dbReference type="GO" id="GO:0043565">
    <property type="term" value="F:sequence-specific DNA binding"/>
    <property type="evidence" value="ECO:0007669"/>
    <property type="project" value="InterPro"/>
</dbReference>
<comment type="caution">
    <text evidence="8">The sequence shown here is derived from an EMBL/GenBank/DDBJ whole genome shotgun (WGS) entry which is preliminary data.</text>
</comment>
<dbReference type="CDD" id="cd00009">
    <property type="entry name" value="AAA"/>
    <property type="match status" value="1"/>
</dbReference>
<keyword evidence="2" id="KW-0067">ATP-binding</keyword>
<dbReference type="Gene3D" id="1.10.10.60">
    <property type="entry name" value="Homeodomain-like"/>
    <property type="match status" value="1"/>
</dbReference>
<keyword evidence="3" id="KW-0805">Transcription regulation</keyword>
<dbReference type="SUPFAM" id="SSF46689">
    <property type="entry name" value="Homeodomain-like"/>
    <property type="match status" value="1"/>
</dbReference>
<dbReference type="InterPro" id="IPR002078">
    <property type="entry name" value="Sigma_54_int"/>
</dbReference>
<dbReference type="STRING" id="1261640.BHK98_07625"/>
<organism evidence="8 9">
    <name type="scientific">Hornefia porci</name>
    <dbReference type="NCBI Taxonomy" id="2652292"/>
    <lineage>
        <taxon>Bacteria</taxon>
        <taxon>Bacillati</taxon>
        <taxon>Bacillota</taxon>
        <taxon>Clostridia</taxon>
        <taxon>Peptostreptococcales</taxon>
        <taxon>Anaerovoracaceae</taxon>
        <taxon>Hornefia</taxon>
    </lineage>
</organism>